<feature type="region of interest" description="Disordered" evidence="1">
    <location>
        <begin position="241"/>
        <end position="262"/>
    </location>
</feature>
<organism evidence="3 4">
    <name type="scientific">Candidatus Intestinimonas pullistercoris</name>
    <dbReference type="NCBI Taxonomy" id="2838623"/>
    <lineage>
        <taxon>Bacteria</taxon>
        <taxon>Bacillati</taxon>
        <taxon>Bacillota</taxon>
        <taxon>Clostridia</taxon>
        <taxon>Eubacteriales</taxon>
        <taxon>Intestinimonas</taxon>
    </lineage>
</organism>
<feature type="region of interest" description="Disordered" evidence="1">
    <location>
        <begin position="67"/>
        <end position="118"/>
    </location>
</feature>
<feature type="transmembrane region" description="Helical" evidence="2">
    <location>
        <begin position="118"/>
        <end position="139"/>
    </location>
</feature>
<dbReference type="SUPFAM" id="SSF46785">
    <property type="entry name" value="Winged helix' DNA-binding domain"/>
    <property type="match status" value="1"/>
</dbReference>
<dbReference type="InterPro" id="IPR018770">
    <property type="entry name" value="ChloroindolylP_hydrolase"/>
</dbReference>
<sequence>MPDDHRYQYHYDPQGGSPSRGNGDLASWVPILIFLFCFPPLGVILLALKLMGVTGKKRTYGSRHPYDIQRGAAQGNTQAGPQAAQERRYYRQAQAAPAGRKQRSKKHTRRPDRDPGKALTIGGAVMAAIFGLGALSSFLDALSWGGLLYSLEDIFLPLALCGGGLCMTWYGVTKSRRAKRYRNYLALIGRRESISVSALAEAAGLSERRVREDLQDMLDEGVFPTGYLDLGEDRLVLSDEGIQDHQPEPESQPEEPPKGMEREEAVLSEIRALNDAIEDEEMSRKIDRIGEITGKIFAYLREKPDKEGQLRSFLSYYLPTTLKILGSYAQMEAQGIEGENISAAKERIEGMMDKVVDGFEKQLDRLFQDDAMDITTDVEVLERMLDKDGLGGTGMTLGG</sequence>
<feature type="transmembrane region" description="Helical" evidence="2">
    <location>
        <begin position="154"/>
        <end position="172"/>
    </location>
</feature>
<feature type="compositionally biased region" description="Basic residues" evidence="1">
    <location>
        <begin position="100"/>
        <end position="110"/>
    </location>
</feature>
<name>A0A9D2NWW1_9FIRM</name>
<evidence type="ECO:0000313" key="4">
    <source>
        <dbReference type="Proteomes" id="UP000823882"/>
    </source>
</evidence>
<accession>A0A9D2NWW1</accession>
<gene>
    <name evidence="3" type="ORF">H9701_00040</name>
</gene>
<keyword evidence="2" id="KW-1133">Transmembrane helix</keyword>
<dbReference type="EMBL" id="DWWJ01000001">
    <property type="protein sequence ID" value="HJC39925.1"/>
    <property type="molecule type" value="Genomic_DNA"/>
</dbReference>
<dbReference type="Pfam" id="PF10112">
    <property type="entry name" value="Halogen_Hydrol"/>
    <property type="match status" value="1"/>
</dbReference>
<dbReference type="Proteomes" id="UP000823882">
    <property type="component" value="Unassembled WGS sequence"/>
</dbReference>
<protein>
    <submittedName>
        <fullName evidence="3">5-bromo-4-chloroindolyl phosphate hydrolysis family protein</fullName>
    </submittedName>
</protein>
<keyword evidence="2" id="KW-0812">Transmembrane</keyword>
<keyword evidence="2" id="KW-0472">Membrane</keyword>
<proteinExistence type="predicted"/>
<feature type="region of interest" description="Disordered" evidence="1">
    <location>
        <begin position="1"/>
        <end position="20"/>
    </location>
</feature>
<feature type="transmembrane region" description="Helical" evidence="2">
    <location>
        <begin position="25"/>
        <end position="48"/>
    </location>
</feature>
<reference evidence="3" key="1">
    <citation type="journal article" date="2021" name="PeerJ">
        <title>Extensive microbial diversity within the chicken gut microbiome revealed by metagenomics and culture.</title>
        <authorList>
            <person name="Gilroy R."/>
            <person name="Ravi A."/>
            <person name="Getino M."/>
            <person name="Pursley I."/>
            <person name="Horton D.L."/>
            <person name="Alikhan N.F."/>
            <person name="Baker D."/>
            <person name="Gharbi K."/>
            <person name="Hall N."/>
            <person name="Watson M."/>
            <person name="Adriaenssens E.M."/>
            <person name="Foster-Nyarko E."/>
            <person name="Jarju S."/>
            <person name="Secka A."/>
            <person name="Antonio M."/>
            <person name="Oren A."/>
            <person name="Chaudhuri R.R."/>
            <person name="La Ragione R."/>
            <person name="Hildebrand F."/>
            <person name="Pallen M.J."/>
        </authorList>
    </citation>
    <scope>NUCLEOTIDE SEQUENCE</scope>
    <source>
        <strain evidence="3">CHK186-1790</strain>
    </source>
</reference>
<evidence type="ECO:0000313" key="3">
    <source>
        <dbReference type="EMBL" id="HJC39925.1"/>
    </source>
</evidence>
<evidence type="ECO:0000256" key="2">
    <source>
        <dbReference type="SAM" id="Phobius"/>
    </source>
</evidence>
<comment type="caution">
    <text evidence="3">The sequence shown here is derived from an EMBL/GenBank/DDBJ whole genome shotgun (WGS) entry which is preliminary data.</text>
</comment>
<evidence type="ECO:0000256" key="1">
    <source>
        <dbReference type="SAM" id="MobiDB-lite"/>
    </source>
</evidence>
<dbReference type="InterPro" id="IPR036390">
    <property type="entry name" value="WH_DNA-bd_sf"/>
</dbReference>
<reference evidence="3" key="2">
    <citation type="submission" date="2021-04" db="EMBL/GenBank/DDBJ databases">
        <authorList>
            <person name="Gilroy R."/>
        </authorList>
    </citation>
    <scope>NUCLEOTIDE SEQUENCE</scope>
    <source>
        <strain evidence="3">CHK186-1790</strain>
    </source>
</reference>
<dbReference type="AlphaFoldDB" id="A0A9D2NWW1"/>